<keyword evidence="1 2" id="KW-0727">SH2 domain</keyword>
<dbReference type="PANTHER" id="PTHR14388:SF5">
    <property type="entry name" value="SH2 DOMAIN-CONTAINING PROTEIN 4A"/>
    <property type="match status" value="1"/>
</dbReference>
<gene>
    <name evidence="6" type="ORF">H4Q32_022747</name>
</gene>
<feature type="region of interest" description="Disordered" evidence="4">
    <location>
        <begin position="244"/>
        <end position="281"/>
    </location>
</feature>
<feature type="domain" description="SH2" evidence="5">
    <location>
        <begin position="312"/>
        <end position="404"/>
    </location>
</feature>
<dbReference type="SMART" id="SM00252">
    <property type="entry name" value="SH2"/>
    <property type="match status" value="1"/>
</dbReference>
<dbReference type="InterPro" id="IPR036860">
    <property type="entry name" value="SH2_dom_sf"/>
</dbReference>
<comment type="caution">
    <text evidence="6">The sequence shown here is derived from an EMBL/GenBank/DDBJ whole genome shotgun (WGS) entry which is preliminary data.</text>
</comment>
<dbReference type="PANTHER" id="PTHR14388">
    <property type="entry name" value="T CELL-SPECIFIC ADAPTER PROTEIN TSAD"/>
    <property type="match status" value="1"/>
</dbReference>
<sequence length="418" mass="49001">MLQQILTDMYIEPELLAELNEEQKQILFFKMREEQIRRWREREAQLEKEEAARVKVKKVSGKAVSWMKGLDDDVWVWVMGEHSDDKTYDQICDEIMAERAAVQAQIEAEKLRAKKEVELEKRFSGLYLEPDQVMLSEQEIQQKEQKRAEEELKKLELEERRKAEEELRRLEQERKKQIYISLKEVQSSKQTHEEEDKEWQKTLQKSKAADMRRRSLAKQTIEDHRRRSVKALERGHVAAMTKAFGTTNPTPVPAPKPKPRNTTNSSNAISRKGGMRRSLSTSSRDHIIRWFKEEQLPLRAGFQRDQTRIAPWFHGIISREQAEELLKEGEPGYFLVRVSERIFGYVLSYRSSEGIKHLLIDASENCYMLLGDQIRFSSLSELVEYHEVEPLSSSEVEEYLRCACGQKAASADYTELFS</sequence>
<feature type="compositionally biased region" description="Basic and acidic residues" evidence="4">
    <location>
        <begin position="190"/>
        <end position="200"/>
    </location>
</feature>
<name>A0ABQ8MBY3_LABRO</name>
<evidence type="ECO:0000313" key="6">
    <source>
        <dbReference type="EMBL" id="KAI2660135.1"/>
    </source>
</evidence>
<dbReference type="SUPFAM" id="SSF55550">
    <property type="entry name" value="SH2 domain"/>
    <property type="match status" value="1"/>
</dbReference>
<dbReference type="EMBL" id="JACTAM010000010">
    <property type="protein sequence ID" value="KAI2660135.1"/>
    <property type="molecule type" value="Genomic_DNA"/>
</dbReference>
<evidence type="ECO:0000256" key="3">
    <source>
        <dbReference type="SAM" id="Coils"/>
    </source>
</evidence>
<protein>
    <submittedName>
        <fullName evidence="6">SH2 domain-containing protein 4A</fullName>
    </submittedName>
</protein>
<feature type="coiled-coil region" evidence="3">
    <location>
        <begin position="101"/>
        <end position="180"/>
    </location>
</feature>
<evidence type="ECO:0000256" key="2">
    <source>
        <dbReference type="PROSITE-ProRule" id="PRU00191"/>
    </source>
</evidence>
<dbReference type="Pfam" id="PF00017">
    <property type="entry name" value="SH2"/>
    <property type="match status" value="1"/>
</dbReference>
<dbReference type="Proteomes" id="UP000830375">
    <property type="component" value="Unassembled WGS sequence"/>
</dbReference>
<dbReference type="PROSITE" id="PS50001">
    <property type="entry name" value="SH2"/>
    <property type="match status" value="1"/>
</dbReference>
<dbReference type="Gene3D" id="3.30.505.10">
    <property type="entry name" value="SH2 domain"/>
    <property type="match status" value="1"/>
</dbReference>
<keyword evidence="7" id="KW-1185">Reference proteome</keyword>
<reference evidence="6 7" key="1">
    <citation type="submission" date="2022-01" db="EMBL/GenBank/DDBJ databases">
        <title>A high-quality chromosome-level genome assembly of rohu carp, Labeo rohita.</title>
        <authorList>
            <person name="Arick M.A. II"/>
            <person name="Hsu C.-Y."/>
            <person name="Magbanua Z."/>
            <person name="Pechanova O."/>
            <person name="Grover C."/>
            <person name="Miller E."/>
            <person name="Thrash A."/>
            <person name="Ezzel L."/>
            <person name="Alam S."/>
            <person name="Benzie J."/>
            <person name="Hamilton M."/>
            <person name="Karsi A."/>
            <person name="Lawrence M.L."/>
            <person name="Peterson D.G."/>
        </authorList>
    </citation>
    <scope>NUCLEOTIDE SEQUENCE [LARGE SCALE GENOMIC DNA]</scope>
    <source>
        <strain evidence="7">BAU-BD-2019</strain>
        <tissue evidence="6">Blood</tissue>
    </source>
</reference>
<evidence type="ECO:0000313" key="7">
    <source>
        <dbReference type="Proteomes" id="UP000830375"/>
    </source>
</evidence>
<keyword evidence="3" id="KW-0175">Coiled coil</keyword>
<proteinExistence type="predicted"/>
<feature type="region of interest" description="Disordered" evidence="4">
    <location>
        <begin position="185"/>
        <end position="215"/>
    </location>
</feature>
<organism evidence="6 7">
    <name type="scientific">Labeo rohita</name>
    <name type="common">Indian major carp</name>
    <name type="synonym">Cyprinus rohita</name>
    <dbReference type="NCBI Taxonomy" id="84645"/>
    <lineage>
        <taxon>Eukaryota</taxon>
        <taxon>Metazoa</taxon>
        <taxon>Chordata</taxon>
        <taxon>Craniata</taxon>
        <taxon>Vertebrata</taxon>
        <taxon>Euteleostomi</taxon>
        <taxon>Actinopterygii</taxon>
        <taxon>Neopterygii</taxon>
        <taxon>Teleostei</taxon>
        <taxon>Ostariophysi</taxon>
        <taxon>Cypriniformes</taxon>
        <taxon>Cyprinidae</taxon>
        <taxon>Labeoninae</taxon>
        <taxon>Labeonini</taxon>
        <taxon>Labeo</taxon>
    </lineage>
</organism>
<dbReference type="PRINTS" id="PR00401">
    <property type="entry name" value="SH2DOMAIN"/>
</dbReference>
<evidence type="ECO:0000259" key="5">
    <source>
        <dbReference type="PROSITE" id="PS50001"/>
    </source>
</evidence>
<evidence type="ECO:0000256" key="4">
    <source>
        <dbReference type="SAM" id="MobiDB-lite"/>
    </source>
</evidence>
<evidence type="ECO:0000256" key="1">
    <source>
        <dbReference type="ARBA" id="ARBA00022999"/>
    </source>
</evidence>
<dbReference type="InterPro" id="IPR000980">
    <property type="entry name" value="SH2"/>
</dbReference>
<accession>A0ABQ8MBY3</accession>